<dbReference type="EMBL" id="AP003842">
    <property type="protein sequence ID" value="BAC83138.1"/>
    <property type="molecule type" value="Genomic_DNA"/>
</dbReference>
<evidence type="ECO:0000256" key="2">
    <source>
        <dbReference type="SAM" id="SignalP"/>
    </source>
</evidence>
<evidence type="ECO:0000313" key="3">
    <source>
        <dbReference type="EMBL" id="BAC83138.1"/>
    </source>
</evidence>
<reference evidence="5" key="4">
    <citation type="journal article" date="2008" name="Nucleic Acids Res.">
        <title>The rice annotation project database (RAP-DB): 2008 update.</title>
        <authorList>
            <consortium name="The rice annotation project (RAP)"/>
        </authorList>
    </citation>
    <scope>GENOME REANNOTATION</scope>
    <source>
        <strain evidence="5">cv. Nipponbare</strain>
    </source>
</reference>
<feature type="signal peptide" evidence="2">
    <location>
        <begin position="1"/>
        <end position="33"/>
    </location>
</feature>
<sequence>MFHKVSVNFVITILPIPLLRLLWQPGIPPGSQPIPWEKSPRGKLSRVLFHVHLEAHEAGISRPNPRGNPRERSLTSGGREFFLSRSAAASRSRNRSRFSLARTTAGAATPPSPARRATAETPPPARRAPTRGRGGWHRGSWCNDDEAASRQRGHTAPSRRGQGGSKAARLTGRGGAEAQIRLLLLAARRPPAVARLVLYPAVAFHFVMEAIQKGIWVGVWCSCFRS</sequence>
<evidence type="ECO:0000256" key="1">
    <source>
        <dbReference type="SAM" id="MobiDB-lite"/>
    </source>
</evidence>
<protein>
    <submittedName>
        <fullName evidence="3">Uncharacterized protein</fullName>
    </submittedName>
</protein>
<reference evidence="5" key="3">
    <citation type="journal article" date="2005" name="Nature">
        <title>The map-based sequence of the rice genome.</title>
        <authorList>
            <consortium name="International rice genome sequencing project (IRGSP)"/>
            <person name="Matsumoto T."/>
            <person name="Wu J."/>
            <person name="Kanamori H."/>
            <person name="Katayose Y."/>
            <person name="Fujisawa M."/>
            <person name="Namiki N."/>
            <person name="Mizuno H."/>
            <person name="Yamamoto K."/>
            <person name="Antonio B.A."/>
            <person name="Baba T."/>
            <person name="Sakata K."/>
            <person name="Nagamura Y."/>
            <person name="Aoki H."/>
            <person name="Arikawa K."/>
            <person name="Arita K."/>
            <person name="Bito T."/>
            <person name="Chiden Y."/>
            <person name="Fujitsuka N."/>
            <person name="Fukunaka R."/>
            <person name="Hamada M."/>
            <person name="Harada C."/>
            <person name="Hayashi A."/>
            <person name="Hijishita S."/>
            <person name="Honda M."/>
            <person name="Hosokawa S."/>
            <person name="Ichikawa Y."/>
            <person name="Idonuma A."/>
            <person name="Iijima M."/>
            <person name="Ikeda M."/>
            <person name="Ikeno M."/>
            <person name="Ito K."/>
            <person name="Ito S."/>
            <person name="Ito T."/>
            <person name="Ito Y."/>
            <person name="Ito Y."/>
            <person name="Iwabuchi A."/>
            <person name="Kamiya K."/>
            <person name="Karasawa W."/>
            <person name="Kurita K."/>
            <person name="Katagiri S."/>
            <person name="Kikuta A."/>
            <person name="Kobayashi H."/>
            <person name="Kobayashi N."/>
            <person name="Machita K."/>
            <person name="Maehara T."/>
            <person name="Masukawa M."/>
            <person name="Mizubayashi T."/>
            <person name="Mukai Y."/>
            <person name="Nagasaki H."/>
            <person name="Nagata Y."/>
            <person name="Naito S."/>
            <person name="Nakashima M."/>
            <person name="Nakama Y."/>
            <person name="Nakamichi Y."/>
            <person name="Nakamura M."/>
            <person name="Meguro A."/>
            <person name="Negishi M."/>
            <person name="Ohta I."/>
            <person name="Ohta T."/>
            <person name="Okamoto M."/>
            <person name="Ono N."/>
            <person name="Saji S."/>
            <person name="Sakaguchi M."/>
            <person name="Sakai K."/>
            <person name="Shibata M."/>
            <person name="Shimokawa T."/>
            <person name="Song J."/>
            <person name="Takazaki Y."/>
            <person name="Terasawa K."/>
            <person name="Tsugane M."/>
            <person name="Tsuji K."/>
            <person name="Ueda S."/>
            <person name="Waki K."/>
            <person name="Yamagata H."/>
            <person name="Yamamoto M."/>
            <person name="Yamamoto S."/>
            <person name="Yamane H."/>
            <person name="Yoshiki S."/>
            <person name="Yoshihara R."/>
            <person name="Yukawa K."/>
            <person name="Zhong H."/>
            <person name="Yano M."/>
            <person name="Yuan Q."/>
            <person name="Ouyang S."/>
            <person name="Liu J."/>
            <person name="Jones K.M."/>
            <person name="Gansberger K."/>
            <person name="Moffat K."/>
            <person name="Hill J."/>
            <person name="Bera J."/>
            <person name="Fadrosh D."/>
            <person name="Jin S."/>
            <person name="Johri S."/>
            <person name="Kim M."/>
            <person name="Overton L."/>
            <person name="Reardon M."/>
            <person name="Tsitrin T."/>
            <person name="Vuong H."/>
            <person name="Weaver B."/>
            <person name="Ciecko A."/>
            <person name="Tallon L."/>
            <person name="Jackson J."/>
            <person name="Pai G."/>
            <person name="Aken S.V."/>
            <person name="Utterback T."/>
            <person name="Reidmuller S."/>
            <person name="Feldblyum T."/>
            <person name="Hsiao J."/>
            <person name="Zismann V."/>
            <person name="Iobst S."/>
            <person name="de Vazeille A.R."/>
            <person name="Buell C.R."/>
            <person name="Ying K."/>
            <person name="Li Y."/>
            <person name="Lu T."/>
            <person name="Huang Y."/>
            <person name="Zhao Q."/>
            <person name="Feng Q."/>
            <person name="Zhang L."/>
            <person name="Zhu J."/>
            <person name="Weng Q."/>
            <person name="Mu J."/>
            <person name="Lu Y."/>
            <person name="Fan D."/>
            <person name="Liu Y."/>
            <person name="Guan J."/>
            <person name="Zhang Y."/>
            <person name="Yu S."/>
            <person name="Liu X."/>
            <person name="Zhang Y."/>
            <person name="Hong G."/>
            <person name="Han B."/>
            <person name="Choisne N."/>
            <person name="Demange N."/>
            <person name="Orjeda G."/>
            <person name="Samain S."/>
            <person name="Cattolico L."/>
            <person name="Pelletier E."/>
            <person name="Couloux A."/>
            <person name="Segurens B."/>
            <person name="Wincker P."/>
            <person name="D'Hont A."/>
            <person name="Scarpelli C."/>
            <person name="Weissenbach J."/>
            <person name="Salanoubat M."/>
            <person name="Quetier F."/>
            <person name="Yu Y."/>
            <person name="Kim H.R."/>
            <person name="Rambo T."/>
            <person name="Currie J."/>
            <person name="Collura K."/>
            <person name="Luo M."/>
            <person name="Yang T."/>
            <person name="Ammiraju J.S.S."/>
            <person name="Engler F."/>
            <person name="Soderlund C."/>
            <person name="Wing R.A."/>
            <person name="Palmer L.E."/>
            <person name="de la Bastide M."/>
            <person name="Spiegel L."/>
            <person name="Nascimento L."/>
            <person name="Zutavern T."/>
            <person name="O'Shaughnessy A."/>
            <person name="Dike S."/>
            <person name="Dedhia N."/>
            <person name="Preston R."/>
            <person name="Balija V."/>
            <person name="McCombie W.R."/>
            <person name="Chow T."/>
            <person name="Chen H."/>
            <person name="Chung M."/>
            <person name="Chen C."/>
            <person name="Shaw J."/>
            <person name="Wu H."/>
            <person name="Hsiao K."/>
            <person name="Chao Y."/>
            <person name="Chu M."/>
            <person name="Cheng C."/>
            <person name="Hour A."/>
            <person name="Lee P."/>
            <person name="Lin S."/>
            <person name="Lin Y."/>
            <person name="Liou J."/>
            <person name="Liu S."/>
            <person name="Hsing Y."/>
            <person name="Raghuvanshi S."/>
            <person name="Mohanty A."/>
            <person name="Bharti A.K."/>
            <person name="Gaur A."/>
            <person name="Gupta V."/>
            <person name="Kumar D."/>
            <person name="Ravi V."/>
            <person name="Vij S."/>
            <person name="Kapur A."/>
            <person name="Khurana P."/>
            <person name="Khurana P."/>
            <person name="Khurana J.P."/>
            <person name="Tyagi A.K."/>
            <person name="Gaikwad K."/>
            <person name="Singh A."/>
            <person name="Dalal V."/>
            <person name="Srivastava S."/>
            <person name="Dixit A."/>
            <person name="Pal A.K."/>
            <person name="Ghazi I.A."/>
            <person name="Yadav M."/>
            <person name="Pandit A."/>
            <person name="Bhargava A."/>
            <person name="Sureshbabu K."/>
            <person name="Batra K."/>
            <person name="Sharma T.R."/>
            <person name="Mohapatra T."/>
            <person name="Singh N.K."/>
            <person name="Messing J."/>
            <person name="Nelson A.B."/>
            <person name="Fuks G."/>
            <person name="Kavchok S."/>
            <person name="Keizer G."/>
            <person name="Linton E."/>
            <person name="Llaca V."/>
            <person name="Song R."/>
            <person name="Tanyolac B."/>
            <person name="Young S."/>
            <person name="Ho-Il K."/>
            <person name="Hahn J.H."/>
            <person name="Sangsakoo G."/>
            <person name="Vanavichit A."/>
            <person name="de Mattos Luiz.A.T."/>
            <person name="Zimmer P.D."/>
            <person name="Malone G."/>
            <person name="Dellagostin O."/>
            <person name="de Oliveira A.C."/>
            <person name="Bevan M."/>
            <person name="Bancroft I."/>
            <person name="Minx P."/>
            <person name="Cordum H."/>
            <person name="Wilson R."/>
            <person name="Cheng Z."/>
            <person name="Jin W."/>
            <person name="Jiang J."/>
            <person name="Leong S.A."/>
            <person name="Iwama H."/>
            <person name="Gojobori T."/>
            <person name="Itoh T."/>
            <person name="Niimura Y."/>
            <person name="Fujii Y."/>
            <person name="Habara T."/>
            <person name="Sakai H."/>
            <person name="Sato Y."/>
            <person name="Wilson G."/>
            <person name="Kumar K."/>
            <person name="McCouch S."/>
            <person name="Juretic N."/>
            <person name="Hoen D."/>
            <person name="Wright S."/>
            <person name="Bruskiewich R."/>
            <person name="Bureau T."/>
            <person name="Miyao A."/>
            <person name="Hirochika H."/>
            <person name="Nishikawa T."/>
            <person name="Kadowaki K."/>
            <person name="Sugiura M."/>
            <person name="Burr B."/>
            <person name="Sasaki T."/>
        </authorList>
    </citation>
    <scope>NUCLEOTIDE SEQUENCE [LARGE SCALE GENOMIC DNA]</scope>
    <source>
        <strain evidence="5">cv. Nipponbare</strain>
    </source>
</reference>
<keyword evidence="2" id="KW-0732">Signal</keyword>
<feature type="chain" id="PRO_5010143379" evidence="2">
    <location>
        <begin position="34"/>
        <end position="226"/>
    </location>
</feature>
<dbReference type="EMBL" id="AP005840">
    <property type="protein sequence ID" value="BAD31773.1"/>
    <property type="molecule type" value="Genomic_DNA"/>
</dbReference>
<reference evidence="3" key="1">
    <citation type="submission" date="2001-07" db="EMBL/GenBank/DDBJ databases">
        <title>Oryza sativa nipponbare(GA3) genomic DNA, chromosome 7, BAC clone:OJ1641_C04.</title>
        <authorList>
            <person name="Sasaki T."/>
            <person name="Matsumoto T."/>
            <person name="Yamamoto K."/>
        </authorList>
    </citation>
    <scope>NUCLEOTIDE SEQUENCE</scope>
</reference>
<gene>
    <name evidence="3" type="primary">OJ1641_C04.130</name>
    <name evidence="4" type="ORF">OSJNBa0050F10.1</name>
</gene>
<feature type="region of interest" description="Disordered" evidence="1">
    <location>
        <begin position="58"/>
        <end position="172"/>
    </location>
</feature>
<reference evidence="4" key="2">
    <citation type="submission" date="2002-10" db="EMBL/GenBank/DDBJ databases">
        <title>Oryza sativa nipponbare(GA3) genomic DNA, chromosome 7, BAC clone:OSJNBa0050F10.</title>
        <authorList>
            <person name="Sasaki T."/>
            <person name="Matsumoto T."/>
            <person name="Katayose Y."/>
        </authorList>
    </citation>
    <scope>NUCLEOTIDE SEQUENCE</scope>
</reference>
<dbReference type="Proteomes" id="UP000000763">
    <property type="component" value="Chromosome 7"/>
</dbReference>
<accession>Q7F1R8</accession>
<organism evidence="3 5">
    <name type="scientific">Oryza sativa subsp. japonica</name>
    <name type="common">Rice</name>
    <dbReference type="NCBI Taxonomy" id="39947"/>
    <lineage>
        <taxon>Eukaryota</taxon>
        <taxon>Viridiplantae</taxon>
        <taxon>Streptophyta</taxon>
        <taxon>Embryophyta</taxon>
        <taxon>Tracheophyta</taxon>
        <taxon>Spermatophyta</taxon>
        <taxon>Magnoliopsida</taxon>
        <taxon>Liliopsida</taxon>
        <taxon>Poales</taxon>
        <taxon>Poaceae</taxon>
        <taxon>BOP clade</taxon>
        <taxon>Oryzoideae</taxon>
        <taxon>Oryzeae</taxon>
        <taxon>Oryzinae</taxon>
        <taxon>Oryza</taxon>
        <taxon>Oryza sativa</taxon>
    </lineage>
</organism>
<evidence type="ECO:0000313" key="5">
    <source>
        <dbReference type="Proteomes" id="UP000000763"/>
    </source>
</evidence>
<name>Q7F1R8_ORYSJ</name>
<feature type="compositionally biased region" description="Low complexity" evidence="1">
    <location>
        <begin position="81"/>
        <end position="120"/>
    </location>
</feature>
<evidence type="ECO:0000313" key="4">
    <source>
        <dbReference type="EMBL" id="BAD31773.1"/>
    </source>
</evidence>
<dbReference type="AlphaFoldDB" id="Q7F1R8"/>
<proteinExistence type="predicted"/>